<dbReference type="EnsemblMetazoa" id="Aqu2.1.34054_001">
    <property type="protein sequence ID" value="Aqu2.1.34054_001"/>
    <property type="gene ID" value="Aqu2.1.34054"/>
</dbReference>
<protein>
    <recommendedName>
        <fullName evidence="3">Endonuclease/exonuclease/phosphatase domain-containing protein</fullName>
    </recommendedName>
</protein>
<name>A0A1X7V2M7_AMPQE</name>
<reference evidence="2" key="1">
    <citation type="submission" date="2017-05" db="UniProtKB">
        <authorList>
            <consortium name="EnsemblMetazoa"/>
        </authorList>
    </citation>
    <scope>IDENTIFICATION</scope>
</reference>
<feature type="coiled-coil region" evidence="1">
    <location>
        <begin position="164"/>
        <end position="191"/>
    </location>
</feature>
<keyword evidence="1" id="KW-0175">Coiled coil</keyword>
<dbReference type="AlphaFoldDB" id="A0A1X7V2M7"/>
<dbReference type="PANTHER" id="PTHR33395">
    <property type="entry name" value="TRANSCRIPTASE, PUTATIVE-RELATED-RELATED"/>
    <property type="match status" value="1"/>
</dbReference>
<accession>A0A1X7V2M7</accession>
<evidence type="ECO:0000256" key="1">
    <source>
        <dbReference type="SAM" id="Coils"/>
    </source>
</evidence>
<proteinExistence type="predicted"/>
<dbReference type="GO" id="GO:0031012">
    <property type="term" value="C:extracellular matrix"/>
    <property type="evidence" value="ECO:0007669"/>
    <property type="project" value="TreeGrafter"/>
</dbReference>
<dbReference type="PANTHER" id="PTHR33395:SF22">
    <property type="entry name" value="REVERSE TRANSCRIPTASE DOMAIN-CONTAINING PROTEIN"/>
    <property type="match status" value="1"/>
</dbReference>
<sequence length="194" mass="22780">MSVCDFVFDHNLSQFIDQPTHTGNHTLDLVTNWPDYLVSHRVYTSEFLYSDYFLINISLDFKPHSNPSKHPVLYGYDYARGDFNGLVSYLLEGDFDSCQNSVDIESLWHSFKHNLLQASHKFIPKIKLRRHVYPKWFTKEICHQIKCIRTLRRKYKSRAQASTIKSLEHKISQLEADIAMAKEAYENDLMEQAS</sequence>
<evidence type="ECO:0000313" key="2">
    <source>
        <dbReference type="EnsemblMetazoa" id="Aqu2.1.34054_001"/>
    </source>
</evidence>
<evidence type="ECO:0008006" key="3">
    <source>
        <dbReference type="Google" id="ProtNLM"/>
    </source>
</evidence>
<dbReference type="InParanoid" id="A0A1X7V2M7"/>
<organism evidence="2">
    <name type="scientific">Amphimedon queenslandica</name>
    <name type="common">Sponge</name>
    <dbReference type="NCBI Taxonomy" id="400682"/>
    <lineage>
        <taxon>Eukaryota</taxon>
        <taxon>Metazoa</taxon>
        <taxon>Porifera</taxon>
        <taxon>Demospongiae</taxon>
        <taxon>Heteroscleromorpha</taxon>
        <taxon>Haplosclerida</taxon>
        <taxon>Niphatidae</taxon>
        <taxon>Amphimedon</taxon>
    </lineage>
</organism>